<evidence type="ECO:0000313" key="2">
    <source>
        <dbReference type="EMBL" id="MBP2184507.1"/>
    </source>
</evidence>
<dbReference type="Pfam" id="PF01965">
    <property type="entry name" value="DJ-1_PfpI"/>
    <property type="match status" value="1"/>
</dbReference>
<proteinExistence type="predicted"/>
<dbReference type="EMBL" id="JAGGMS010000001">
    <property type="protein sequence ID" value="MBP2184507.1"/>
    <property type="molecule type" value="Genomic_DNA"/>
</dbReference>
<dbReference type="GO" id="GO:0008233">
    <property type="term" value="F:peptidase activity"/>
    <property type="evidence" value="ECO:0007669"/>
    <property type="project" value="UniProtKB-KW"/>
</dbReference>
<evidence type="ECO:0000313" key="3">
    <source>
        <dbReference type="Proteomes" id="UP000741013"/>
    </source>
</evidence>
<comment type="caution">
    <text evidence="2">The sequence shown here is derived from an EMBL/GenBank/DDBJ whole genome shotgun (WGS) entry which is preliminary data.</text>
</comment>
<dbReference type="InterPro" id="IPR002818">
    <property type="entry name" value="DJ-1/PfpI"/>
</dbReference>
<dbReference type="InterPro" id="IPR050325">
    <property type="entry name" value="Prot/Nucl_acid_deglycase"/>
</dbReference>
<dbReference type="Gene3D" id="3.40.50.880">
    <property type="match status" value="1"/>
</dbReference>
<sequence>MEHSGKDNSVRKILIVMSAADTWERTDGSAYPTGYWAEELAAPHQKFVEAGFTVDFAAPGGVRQPLDRHSADPAVAGADCGRYVEHAEKALREFGPLLKLGEVDIDDYAAVVLPGGHGPVVDLHQDADLGRLLTAADAAGKPIGAVCHGPAALLSAVDSEGRWLFAGREMAAFTDEEERLFGTAEGAPWLLASRLREWGAKHSGGPAYQPFTLRDGNLFTGQNPASSAPMAEAMVAALG</sequence>
<organism evidence="2 3">
    <name type="scientific">Amycolatopsis magusensis</name>
    <dbReference type="NCBI Taxonomy" id="882444"/>
    <lineage>
        <taxon>Bacteria</taxon>
        <taxon>Bacillati</taxon>
        <taxon>Actinomycetota</taxon>
        <taxon>Actinomycetes</taxon>
        <taxon>Pseudonocardiales</taxon>
        <taxon>Pseudonocardiaceae</taxon>
        <taxon>Amycolatopsis</taxon>
    </lineage>
</organism>
<keyword evidence="2" id="KW-0645">Protease</keyword>
<name>A0ABS4PYJ9_9PSEU</name>
<dbReference type="SUPFAM" id="SSF52317">
    <property type="entry name" value="Class I glutamine amidotransferase-like"/>
    <property type="match status" value="1"/>
</dbReference>
<reference evidence="2 3" key="1">
    <citation type="submission" date="2021-03" db="EMBL/GenBank/DDBJ databases">
        <title>Sequencing the genomes of 1000 actinobacteria strains.</title>
        <authorList>
            <person name="Klenk H.-P."/>
        </authorList>
    </citation>
    <scope>NUCLEOTIDE SEQUENCE [LARGE SCALE GENOMIC DNA]</scope>
    <source>
        <strain evidence="2 3">DSM 45510</strain>
    </source>
</reference>
<gene>
    <name evidence="2" type="ORF">JOM49_006033</name>
</gene>
<feature type="domain" description="DJ-1/PfpI" evidence="1">
    <location>
        <begin position="39"/>
        <end position="235"/>
    </location>
</feature>
<dbReference type="GO" id="GO:0006508">
    <property type="term" value="P:proteolysis"/>
    <property type="evidence" value="ECO:0007669"/>
    <property type="project" value="UniProtKB-KW"/>
</dbReference>
<dbReference type="CDD" id="cd03141">
    <property type="entry name" value="GATase1_Hsp31_like"/>
    <property type="match status" value="1"/>
</dbReference>
<dbReference type="InterPro" id="IPR029062">
    <property type="entry name" value="Class_I_gatase-like"/>
</dbReference>
<keyword evidence="2" id="KW-0378">Hydrolase</keyword>
<dbReference type="PANTHER" id="PTHR48094:SF22">
    <property type="entry name" value="DJ-1_PFPI DOMAIN-CONTAINING PROTEIN"/>
    <property type="match status" value="1"/>
</dbReference>
<dbReference type="RefSeq" id="WP_282768539.1">
    <property type="nucleotide sequence ID" value="NZ_JAGGMS010000001.1"/>
</dbReference>
<protein>
    <submittedName>
        <fullName evidence="2">Intracellular protease/amidase</fullName>
    </submittedName>
</protein>
<dbReference type="PANTHER" id="PTHR48094">
    <property type="entry name" value="PROTEIN/NUCLEIC ACID DEGLYCASE DJ-1-RELATED"/>
    <property type="match status" value="1"/>
</dbReference>
<accession>A0ABS4PYJ9</accession>
<evidence type="ECO:0000259" key="1">
    <source>
        <dbReference type="Pfam" id="PF01965"/>
    </source>
</evidence>
<keyword evidence="3" id="KW-1185">Reference proteome</keyword>
<dbReference type="Proteomes" id="UP000741013">
    <property type="component" value="Unassembled WGS sequence"/>
</dbReference>